<evidence type="ECO:0000256" key="1">
    <source>
        <dbReference type="ARBA" id="ARBA00008563"/>
    </source>
</evidence>
<dbReference type="SMART" id="SM00278">
    <property type="entry name" value="HhH1"/>
    <property type="match status" value="1"/>
</dbReference>
<dbReference type="InterPro" id="IPR018258">
    <property type="entry name" value="Ribosomal_bL21_CS"/>
</dbReference>
<dbReference type="Gene3D" id="1.10.150.20">
    <property type="entry name" value="5' to 3' exonuclease, C-terminal subdomain"/>
    <property type="match status" value="1"/>
</dbReference>
<evidence type="ECO:0000256" key="3">
    <source>
        <dbReference type="ARBA" id="ARBA00022884"/>
    </source>
</evidence>
<evidence type="ECO:0000256" key="5">
    <source>
        <dbReference type="ARBA" id="ARBA00023274"/>
    </source>
</evidence>
<comment type="function">
    <text evidence="6 7">This protein binds to 23S rRNA in the presence of protein L20.</text>
</comment>
<reference evidence="10 11" key="1">
    <citation type="submission" date="2017-01" db="EMBL/GenBank/DDBJ databases">
        <authorList>
            <person name="Varghese N."/>
            <person name="Submissions S."/>
        </authorList>
    </citation>
    <scope>NUCLEOTIDE SEQUENCE [LARGE SCALE GENOMIC DNA]</scope>
    <source>
        <strain evidence="10 11">DSM 2061</strain>
    </source>
</reference>
<gene>
    <name evidence="6" type="primary">rplU</name>
    <name evidence="10" type="ORF">SAMN05421766_101610</name>
</gene>
<comment type="subunit">
    <text evidence="6">Part of the 50S ribosomal subunit. Contacts protein L20.</text>
</comment>
<evidence type="ECO:0000256" key="4">
    <source>
        <dbReference type="ARBA" id="ARBA00022980"/>
    </source>
</evidence>
<evidence type="ECO:0000256" key="2">
    <source>
        <dbReference type="ARBA" id="ARBA00022730"/>
    </source>
</evidence>
<dbReference type="Pfam" id="PF00829">
    <property type="entry name" value="Ribosomal_L21p"/>
    <property type="match status" value="1"/>
</dbReference>
<keyword evidence="3 6" id="KW-0694">RNA-binding</keyword>
<evidence type="ECO:0000256" key="7">
    <source>
        <dbReference type="RuleBase" id="RU000562"/>
    </source>
</evidence>
<dbReference type="HAMAP" id="MF_01363">
    <property type="entry name" value="Ribosomal_bL21"/>
    <property type="match status" value="1"/>
</dbReference>
<keyword evidence="11" id="KW-1185">Reference proteome</keyword>
<feature type="compositionally biased region" description="Basic and acidic residues" evidence="8">
    <location>
        <begin position="112"/>
        <end position="124"/>
    </location>
</feature>
<evidence type="ECO:0000313" key="11">
    <source>
        <dbReference type="Proteomes" id="UP000185728"/>
    </source>
</evidence>
<proteinExistence type="inferred from homology"/>
<dbReference type="NCBIfam" id="TIGR00061">
    <property type="entry name" value="L21"/>
    <property type="match status" value="1"/>
</dbReference>
<evidence type="ECO:0000313" key="10">
    <source>
        <dbReference type="EMBL" id="SIS40646.1"/>
    </source>
</evidence>
<feature type="domain" description="Helix-hairpin-helix DNA-binding motif class 1" evidence="9">
    <location>
        <begin position="136"/>
        <end position="155"/>
    </location>
</feature>
<keyword evidence="4 6" id="KW-0689">Ribosomal protein</keyword>
<name>A0ABY1KMK2_9FLAO</name>
<dbReference type="SUPFAM" id="SSF141091">
    <property type="entry name" value="L21p-like"/>
    <property type="match status" value="1"/>
</dbReference>
<dbReference type="RefSeq" id="WP_076453443.1">
    <property type="nucleotide sequence ID" value="NZ_FTOB01000001.1"/>
</dbReference>
<dbReference type="PANTHER" id="PTHR21349:SF0">
    <property type="entry name" value="LARGE RIBOSOMAL SUBUNIT PROTEIN BL21M"/>
    <property type="match status" value="1"/>
</dbReference>
<accession>A0ABY1KMK2</accession>
<dbReference type="InterPro" id="IPR028909">
    <property type="entry name" value="bL21-like"/>
</dbReference>
<dbReference type="PANTHER" id="PTHR21349">
    <property type="entry name" value="50S RIBOSOMAL PROTEIN L21"/>
    <property type="match status" value="1"/>
</dbReference>
<evidence type="ECO:0000256" key="6">
    <source>
        <dbReference type="HAMAP-Rule" id="MF_01363"/>
    </source>
</evidence>
<comment type="similarity">
    <text evidence="1 6 7">Belongs to the bacterial ribosomal protein bL21 family.</text>
</comment>
<evidence type="ECO:0000259" key="9">
    <source>
        <dbReference type="SMART" id="SM00278"/>
    </source>
</evidence>
<dbReference type="Proteomes" id="UP000185728">
    <property type="component" value="Unassembled WGS sequence"/>
</dbReference>
<dbReference type="InterPro" id="IPR003583">
    <property type="entry name" value="Hlx-hairpin-Hlx_DNA-bd_motif"/>
</dbReference>
<comment type="caution">
    <text evidence="10">The sequence shown here is derived from an EMBL/GenBank/DDBJ whole genome shotgun (WGS) entry which is preliminary data.</text>
</comment>
<dbReference type="InterPro" id="IPR001787">
    <property type="entry name" value="Ribosomal_bL21"/>
</dbReference>
<evidence type="ECO:0000256" key="8">
    <source>
        <dbReference type="SAM" id="MobiDB-lite"/>
    </source>
</evidence>
<dbReference type="GO" id="GO:0005840">
    <property type="term" value="C:ribosome"/>
    <property type="evidence" value="ECO:0007669"/>
    <property type="project" value="UniProtKB-KW"/>
</dbReference>
<dbReference type="InterPro" id="IPR036164">
    <property type="entry name" value="bL21-like_sf"/>
</dbReference>
<protein>
    <recommendedName>
        <fullName evidence="6">Large ribosomal subunit protein bL21</fullName>
    </recommendedName>
</protein>
<dbReference type="Pfam" id="PF14520">
    <property type="entry name" value="HHH_5"/>
    <property type="match status" value="1"/>
</dbReference>
<keyword evidence="5 6" id="KW-0687">Ribonucleoprotein</keyword>
<dbReference type="EMBL" id="FTOB01000001">
    <property type="protein sequence ID" value="SIS40646.1"/>
    <property type="molecule type" value="Genomic_DNA"/>
</dbReference>
<sequence>MYAIVEMAGQQFKVAKDQKVYVHRLQTEEGKKVTFDNVLLLADGTNITVGAPAIDGATVEAKVVKHLRGDKVIVFKKKRRKGYRVKNGHRQALTEIVIESIVAKGGKKAAAPKKEEKPAKKEAAPKAAPKKAAKADDLKKIEGIGPKIAETLIAAGVSTFAELAKTDAAKISEIIADVRGNHVTDTWPAQAKLAAEGKWDELKKWQDELDGGKA</sequence>
<organism evidence="10 11">
    <name type="scientific">Zobellia uliginosa</name>
    <dbReference type="NCBI Taxonomy" id="143224"/>
    <lineage>
        <taxon>Bacteria</taxon>
        <taxon>Pseudomonadati</taxon>
        <taxon>Bacteroidota</taxon>
        <taxon>Flavobacteriia</taxon>
        <taxon>Flavobacteriales</taxon>
        <taxon>Flavobacteriaceae</taxon>
        <taxon>Zobellia</taxon>
    </lineage>
</organism>
<keyword evidence="2 6" id="KW-0699">rRNA-binding</keyword>
<feature type="region of interest" description="Disordered" evidence="8">
    <location>
        <begin position="108"/>
        <end position="136"/>
    </location>
</feature>
<dbReference type="PROSITE" id="PS01169">
    <property type="entry name" value="RIBOSOMAL_L21"/>
    <property type="match status" value="1"/>
</dbReference>